<dbReference type="Proteomes" id="UP000575241">
    <property type="component" value="Unassembled WGS sequence"/>
</dbReference>
<organism evidence="2 3">
    <name type="scientific">Sphingomonas kyeonggiensis</name>
    <dbReference type="NCBI Taxonomy" id="1268553"/>
    <lineage>
        <taxon>Bacteria</taxon>
        <taxon>Pseudomonadati</taxon>
        <taxon>Pseudomonadota</taxon>
        <taxon>Alphaproteobacteria</taxon>
        <taxon>Sphingomonadales</taxon>
        <taxon>Sphingomonadaceae</taxon>
        <taxon>Sphingomonas</taxon>
    </lineage>
</organism>
<gene>
    <name evidence="2" type="ORF">HNP52_001920</name>
</gene>
<comment type="caution">
    <text evidence="2">The sequence shown here is derived from an EMBL/GenBank/DDBJ whole genome shotgun (WGS) entry which is preliminary data.</text>
</comment>
<sequence>MMRIAAFGLFALFLAFFGLHAAAPPPPQQASFDCAKASHPLEKTICASPKLRALDGEVAALYKAKLALLFDKQGFRGQQRDWQQILRTRCAGKCDAASVEADYTVQRNSLRGFNEETWEASYKTADIERLAITHVDARQFDFTLTRDLDGQILCKLPADDGEAGAIARFTTPDKASWSAGTCRIDFTLERDKTGHVTEIAAVASPGCKRYCKANQVLSDNFTPANNWVASNQ</sequence>
<dbReference type="RefSeq" id="WP_184166025.1">
    <property type="nucleotide sequence ID" value="NZ_JACHLN010000002.1"/>
</dbReference>
<evidence type="ECO:0000313" key="2">
    <source>
        <dbReference type="EMBL" id="MBB4838851.1"/>
    </source>
</evidence>
<feature type="chain" id="PRO_5031314468" description="DUF1311 domain-containing protein" evidence="1">
    <location>
        <begin position="22"/>
        <end position="232"/>
    </location>
</feature>
<reference evidence="2 3" key="1">
    <citation type="submission" date="2020-08" db="EMBL/GenBank/DDBJ databases">
        <title>Functional genomics of gut bacteria from endangered species of beetles.</title>
        <authorList>
            <person name="Carlos-Shanley C."/>
        </authorList>
    </citation>
    <scope>NUCLEOTIDE SEQUENCE [LARGE SCALE GENOMIC DNA]</scope>
    <source>
        <strain evidence="2 3">S00224</strain>
    </source>
</reference>
<dbReference type="EMBL" id="JACHLN010000002">
    <property type="protein sequence ID" value="MBB4838851.1"/>
    <property type="molecule type" value="Genomic_DNA"/>
</dbReference>
<keyword evidence="1" id="KW-0732">Signal</keyword>
<dbReference type="AlphaFoldDB" id="A0A7W7K1A8"/>
<evidence type="ECO:0000256" key="1">
    <source>
        <dbReference type="SAM" id="SignalP"/>
    </source>
</evidence>
<accession>A0A7W7K1A8</accession>
<evidence type="ECO:0000313" key="3">
    <source>
        <dbReference type="Proteomes" id="UP000575241"/>
    </source>
</evidence>
<keyword evidence="3" id="KW-1185">Reference proteome</keyword>
<proteinExistence type="predicted"/>
<evidence type="ECO:0008006" key="4">
    <source>
        <dbReference type="Google" id="ProtNLM"/>
    </source>
</evidence>
<name>A0A7W7K1A8_9SPHN</name>
<feature type="signal peptide" evidence="1">
    <location>
        <begin position="1"/>
        <end position="21"/>
    </location>
</feature>
<protein>
    <recommendedName>
        <fullName evidence="4">DUF1311 domain-containing protein</fullName>
    </recommendedName>
</protein>